<protein>
    <submittedName>
        <fullName evidence="3">Predicted dehydrogenase</fullName>
    </submittedName>
</protein>
<dbReference type="InterPro" id="IPR055170">
    <property type="entry name" value="GFO_IDH_MocA-like_dom"/>
</dbReference>
<dbReference type="AlphaFoldDB" id="A0A1I3C4J0"/>
<dbReference type="Proteomes" id="UP000199518">
    <property type="component" value="Unassembled WGS sequence"/>
</dbReference>
<dbReference type="Gene3D" id="3.40.50.720">
    <property type="entry name" value="NAD(P)-binding Rossmann-like Domain"/>
    <property type="match status" value="1"/>
</dbReference>
<dbReference type="InterPro" id="IPR051450">
    <property type="entry name" value="Gfo/Idh/MocA_Oxidoreductases"/>
</dbReference>
<dbReference type="SUPFAM" id="SSF51735">
    <property type="entry name" value="NAD(P)-binding Rossmann-fold domains"/>
    <property type="match status" value="1"/>
</dbReference>
<dbReference type="PANTHER" id="PTHR43377:SF6">
    <property type="entry name" value="GFO_IDH_MOCA-LIKE OXIDOREDUCTASE N-TERMINAL DOMAIN-CONTAINING PROTEIN"/>
    <property type="match status" value="1"/>
</dbReference>
<reference evidence="4" key="1">
    <citation type="submission" date="2016-10" db="EMBL/GenBank/DDBJ databases">
        <authorList>
            <person name="Varghese N."/>
            <person name="Submissions S."/>
        </authorList>
    </citation>
    <scope>NUCLEOTIDE SEQUENCE [LARGE SCALE GENOMIC DNA]</scope>
    <source>
        <strain evidence="4">DSM 26348</strain>
    </source>
</reference>
<keyword evidence="4" id="KW-1185">Reference proteome</keyword>
<sequence>MSQASVRLGVVGLGGWGQNVLRSFSRTPGCELAMICDADANRLAQHGKQHPGAVATSSYQQLLQDESVQAVAIATPAPMHYAMARDALLAGKHVYVEKPMTLRVDHAEELVRLAATYDRKLMVGHLLMYHPAVQYLRQQITAGSLGDIYYIYCQRLNLGVVRSDENAFWSLAPHDISIIQYLFGAEPEQIVASGQSYLQPGVEDVVFANMRFNDGRIANIHVSWLDPLKTRQIVVVGSKKMVVFDDMQVAEKIRVYDKGAAREMAVADAMGAVKVRHGDIVIPHLPSREPLLEETSHFIDCVQNNKQPLSDGRNGLQVVRVLETVEQNLKAQRHRLQRAA</sequence>
<evidence type="ECO:0000259" key="2">
    <source>
        <dbReference type="Pfam" id="PF22725"/>
    </source>
</evidence>
<dbReference type="RefSeq" id="WP_175517069.1">
    <property type="nucleotide sequence ID" value="NZ_FOQD01000002.1"/>
</dbReference>
<evidence type="ECO:0000259" key="1">
    <source>
        <dbReference type="Pfam" id="PF01408"/>
    </source>
</evidence>
<dbReference type="SUPFAM" id="SSF55347">
    <property type="entry name" value="Glyceraldehyde-3-phosphate dehydrogenase-like, C-terminal domain"/>
    <property type="match status" value="1"/>
</dbReference>
<dbReference type="Gene3D" id="3.30.360.10">
    <property type="entry name" value="Dihydrodipicolinate Reductase, domain 2"/>
    <property type="match status" value="1"/>
</dbReference>
<dbReference type="GO" id="GO:0000166">
    <property type="term" value="F:nucleotide binding"/>
    <property type="evidence" value="ECO:0007669"/>
    <property type="project" value="InterPro"/>
</dbReference>
<evidence type="ECO:0000313" key="3">
    <source>
        <dbReference type="EMBL" id="SFH69246.1"/>
    </source>
</evidence>
<evidence type="ECO:0000313" key="4">
    <source>
        <dbReference type="Proteomes" id="UP000199518"/>
    </source>
</evidence>
<name>A0A1I3C4J0_9PLAN</name>
<dbReference type="PANTHER" id="PTHR43377">
    <property type="entry name" value="BILIVERDIN REDUCTASE A"/>
    <property type="match status" value="1"/>
</dbReference>
<dbReference type="EMBL" id="FOQD01000002">
    <property type="protein sequence ID" value="SFH69246.1"/>
    <property type="molecule type" value="Genomic_DNA"/>
</dbReference>
<feature type="domain" description="GFO/IDH/MocA-like oxidoreductase" evidence="2">
    <location>
        <begin position="133"/>
        <end position="242"/>
    </location>
</feature>
<proteinExistence type="predicted"/>
<feature type="domain" description="Gfo/Idh/MocA-like oxidoreductase N-terminal" evidence="1">
    <location>
        <begin position="7"/>
        <end position="125"/>
    </location>
</feature>
<accession>A0A1I3C4J0</accession>
<dbReference type="InterPro" id="IPR036291">
    <property type="entry name" value="NAD(P)-bd_dom_sf"/>
</dbReference>
<dbReference type="InterPro" id="IPR000683">
    <property type="entry name" value="Gfo/Idh/MocA-like_OxRdtase_N"/>
</dbReference>
<gene>
    <name evidence="3" type="ORF">SAMN05421753_10290</name>
</gene>
<dbReference type="Pfam" id="PF22725">
    <property type="entry name" value="GFO_IDH_MocA_C3"/>
    <property type="match status" value="1"/>
</dbReference>
<organism evidence="3 4">
    <name type="scientific">Planctomicrobium piriforme</name>
    <dbReference type="NCBI Taxonomy" id="1576369"/>
    <lineage>
        <taxon>Bacteria</taxon>
        <taxon>Pseudomonadati</taxon>
        <taxon>Planctomycetota</taxon>
        <taxon>Planctomycetia</taxon>
        <taxon>Planctomycetales</taxon>
        <taxon>Planctomycetaceae</taxon>
        <taxon>Planctomicrobium</taxon>
    </lineage>
</organism>
<dbReference type="STRING" id="1576369.SAMN05421753_10290"/>
<dbReference type="Pfam" id="PF01408">
    <property type="entry name" value="GFO_IDH_MocA"/>
    <property type="match status" value="1"/>
</dbReference>